<evidence type="ECO:0000256" key="12">
    <source>
        <dbReference type="ARBA" id="ARBA00022776"/>
    </source>
</evidence>
<evidence type="ECO:0000259" key="25">
    <source>
        <dbReference type="Pfam" id="PF03801"/>
    </source>
</evidence>
<keyword evidence="10" id="KW-0808">Transferase</keyword>
<keyword evidence="14" id="KW-0136">Cellulose degradation</keyword>
<dbReference type="InterPro" id="IPR055260">
    <property type="entry name" value="Ndc80_CH"/>
</dbReference>
<organism evidence="27 28">
    <name type="scientific">Symbiochloris irregularis</name>
    <dbReference type="NCBI Taxonomy" id="706552"/>
    <lineage>
        <taxon>Eukaryota</taxon>
        <taxon>Viridiplantae</taxon>
        <taxon>Chlorophyta</taxon>
        <taxon>core chlorophytes</taxon>
        <taxon>Trebouxiophyceae</taxon>
        <taxon>Trebouxiales</taxon>
        <taxon>Trebouxiaceae</taxon>
        <taxon>Symbiochloris</taxon>
    </lineage>
</organism>
<dbReference type="InterPro" id="IPR050321">
    <property type="entry name" value="Glycosyltr_2/OpgH_subfam"/>
</dbReference>
<evidence type="ECO:0000256" key="13">
    <source>
        <dbReference type="ARBA" id="ARBA00022989"/>
    </source>
</evidence>
<evidence type="ECO:0000256" key="7">
    <source>
        <dbReference type="ARBA" id="ARBA00022454"/>
    </source>
</evidence>
<keyword evidence="9" id="KW-0328">Glycosyltransferase</keyword>
<keyword evidence="28" id="KW-1185">Reference proteome</keyword>
<feature type="coiled-coil region" evidence="21">
    <location>
        <begin position="248"/>
        <end position="327"/>
    </location>
</feature>
<feature type="domain" description="Kinetochore protein Ndc80 CH" evidence="25">
    <location>
        <begin position="68"/>
        <end position="194"/>
    </location>
</feature>
<evidence type="ECO:0000256" key="3">
    <source>
        <dbReference type="ARBA" id="ARBA00004584"/>
    </source>
</evidence>
<evidence type="ECO:0000256" key="1">
    <source>
        <dbReference type="ARBA" id="ARBA00000966"/>
    </source>
</evidence>
<evidence type="ECO:0000256" key="23">
    <source>
        <dbReference type="SAM" id="Phobius"/>
    </source>
</evidence>
<evidence type="ECO:0000313" key="27">
    <source>
        <dbReference type="EMBL" id="KAK9806658.1"/>
    </source>
</evidence>
<feature type="transmembrane region" description="Helical" evidence="23">
    <location>
        <begin position="1275"/>
        <end position="1298"/>
    </location>
</feature>
<evidence type="ECO:0000256" key="11">
    <source>
        <dbReference type="ARBA" id="ARBA00022692"/>
    </source>
</evidence>
<evidence type="ECO:0000256" key="8">
    <source>
        <dbReference type="ARBA" id="ARBA00022618"/>
    </source>
</evidence>
<dbReference type="EMBL" id="JALJOQ010000035">
    <property type="protein sequence ID" value="KAK9806658.1"/>
    <property type="molecule type" value="Genomic_DNA"/>
</dbReference>
<dbReference type="InterPro" id="IPR038273">
    <property type="entry name" value="Ndc80_sf"/>
</dbReference>
<dbReference type="Pfam" id="PF24487">
    <property type="entry name" value="NDC80_loop"/>
    <property type="match status" value="1"/>
</dbReference>
<evidence type="ECO:0000256" key="10">
    <source>
        <dbReference type="ARBA" id="ARBA00022679"/>
    </source>
</evidence>
<keyword evidence="8" id="KW-0132">Cell division</keyword>
<comment type="similarity">
    <text evidence="4">Belongs to the NDC80/HEC1 family.</text>
</comment>
<dbReference type="PANTHER" id="PTHR43867:SF2">
    <property type="entry name" value="CELLULOSE SYNTHASE CATALYTIC SUBUNIT A [UDP-FORMING]"/>
    <property type="match status" value="1"/>
</dbReference>
<feature type="transmembrane region" description="Helical" evidence="23">
    <location>
        <begin position="1133"/>
        <end position="1159"/>
    </location>
</feature>
<evidence type="ECO:0000259" key="26">
    <source>
        <dbReference type="Pfam" id="PF24487"/>
    </source>
</evidence>
<protein>
    <recommendedName>
        <fullName evidence="6">cellulase</fullName>
        <ecNumber evidence="6">3.2.1.4</ecNumber>
    </recommendedName>
</protein>
<dbReference type="SUPFAM" id="SSF48208">
    <property type="entry name" value="Six-hairpin glycosidases"/>
    <property type="match status" value="1"/>
</dbReference>
<feature type="coiled-coil region" evidence="21">
    <location>
        <begin position="499"/>
        <end position="533"/>
    </location>
</feature>
<comment type="similarity">
    <text evidence="5">Belongs to the glycosyl hydrolase 9 (cellulase E) family.</text>
</comment>
<name>A0AAW1P9W3_9CHLO</name>
<dbReference type="Pfam" id="PF00759">
    <property type="entry name" value="Glyco_hydro_9"/>
    <property type="match status" value="1"/>
</dbReference>
<dbReference type="InterPro" id="IPR012341">
    <property type="entry name" value="6hp_glycosidase-like_sf"/>
</dbReference>
<dbReference type="GO" id="GO:0000775">
    <property type="term" value="C:chromosome, centromeric region"/>
    <property type="evidence" value="ECO:0007669"/>
    <property type="project" value="UniProtKB-SubCell"/>
</dbReference>
<dbReference type="Gene3D" id="1.10.418.30">
    <property type="entry name" value="Ncd80 complex, Ncd80 subunit"/>
    <property type="match status" value="1"/>
</dbReference>
<dbReference type="SUPFAM" id="SSF53448">
    <property type="entry name" value="Nucleotide-diphospho-sugar transferases"/>
    <property type="match status" value="1"/>
</dbReference>
<evidence type="ECO:0000256" key="9">
    <source>
        <dbReference type="ARBA" id="ARBA00022676"/>
    </source>
</evidence>
<dbReference type="Proteomes" id="UP001465755">
    <property type="component" value="Unassembled WGS sequence"/>
</dbReference>
<dbReference type="InterPro" id="IPR057091">
    <property type="entry name" value="NDC80_loop"/>
</dbReference>
<comment type="catalytic activity">
    <reaction evidence="1">
        <text>Endohydrolysis of (1-&gt;4)-beta-D-glucosidic linkages in cellulose, lichenin and cereal beta-D-glucans.</text>
        <dbReference type="EC" id="3.2.1.4"/>
    </reaction>
</comment>
<keyword evidence="19" id="KW-0624">Polysaccharide degradation</keyword>
<reference evidence="27 28" key="1">
    <citation type="journal article" date="2024" name="Nat. Commun.">
        <title>Phylogenomics reveals the evolutionary origins of lichenization in chlorophyte algae.</title>
        <authorList>
            <person name="Puginier C."/>
            <person name="Libourel C."/>
            <person name="Otte J."/>
            <person name="Skaloud P."/>
            <person name="Haon M."/>
            <person name="Grisel S."/>
            <person name="Petersen M."/>
            <person name="Berrin J.G."/>
            <person name="Delaux P.M."/>
            <person name="Dal Grande F."/>
            <person name="Keller J."/>
        </authorList>
    </citation>
    <scope>NUCLEOTIDE SEQUENCE [LARGE SCALE GENOMIC DNA]</scope>
    <source>
        <strain evidence="27 28">SAG 2036</strain>
    </source>
</reference>
<evidence type="ECO:0000256" key="21">
    <source>
        <dbReference type="SAM" id="Coils"/>
    </source>
</evidence>
<evidence type="ECO:0000256" key="14">
    <source>
        <dbReference type="ARBA" id="ARBA00023001"/>
    </source>
</evidence>
<evidence type="ECO:0000256" key="22">
    <source>
        <dbReference type="SAM" id="MobiDB-lite"/>
    </source>
</evidence>
<keyword evidence="7" id="KW-0158">Chromosome</keyword>
<keyword evidence="12" id="KW-0498">Mitosis</keyword>
<keyword evidence="18" id="KW-0131">Cell cycle</keyword>
<evidence type="ECO:0000256" key="18">
    <source>
        <dbReference type="ARBA" id="ARBA00023306"/>
    </source>
</evidence>
<feature type="region of interest" description="Disordered" evidence="22">
    <location>
        <begin position="39"/>
        <end position="87"/>
    </location>
</feature>
<sequence length="1844" mass="203628">MNNSKRKTLGGLSPAQVNARMSLGPVRIAREEKFGRKTLAGRPSILGNRNNAMTNKLAPVPAPPRRSSTVSKTPGVKQDPRPSGDKTFQANCIRRLIGYLSTHGYDQPLTPKMLASPIKQDITNIYHFLMHQVDPNLSPKTLGKLEDDVPVLYKRLRYPFQMSKSVLFAVGSPHTWPGVLAALAWLTELLLYQEKTQQVRETMFDDRQHTEDDFFAYVSESYSFFLAGDDAACQAVDDRVGGEFVEQQEAAHALAQTLQQEKEQVQKQIEELQQGHTPLEAAQLKTAELKGDKEKFLEHIAGLEARKQKMQRRMQEQMGDQASLREQLAACLEENGAVRQAVAEQVYDHSDVQRMKNERAKLEEMLAGVAASREAHERGAAEQELRCARQLNDLEGSLQVYHSAADRLQLIPSTAKRANNMQFEAQLNRNASSYADLVNVDLKAVKSSLVHIKDATAARCRELGEEEFALRDRLDASRHSLTERAEESASLATQVGAQERALAASKDALERQLAQAGQEAEAVREQLAQLQAEGGINPADSQQAILSLQAKHRETCSSNTLELRQLKQDLDTAMDMSVSTDGVINARDLNDKLTSRKCQRGGGHSGCNCSAGTHKCLEGGTAEIATVLCDQTRSHRQPKDKDADWKLLAAKLTGTSPTRTLGPSAGLVAMGEDGPPPNSHPLSVPEGGIIRRTMSRQDEKIRRTNSRQPDAEPNGELKKQFSISASAAPASAPPVDNGTVAVDGPRQYRAAAFNAPELEGTMKRNMLALANEENREFKPYKRKRDINWMGAIAFTAYILSFGFYLWIRITKTLDLGGFLWYGWLVLVVEMIGASTIVLYGVNLLFNPQLTVYEEDPAHPGKSVVHRPYHVRCLVPCYKESLEILRRTIMALYDAHLPEGCNRTIYLLDDGKDPKKRKWVDSLGADVVYVSGRKRAPGEMNGKSGNLNNTCAQLYPKGTFVPGTELVAVFDADQVASKEFFLKTLPLFDGGDDVGMVLSPQCFHNLNTHCDIFNHSNVHFWEYMQPGYDALGFISCTGTNFLVRSAAFLEVGGSPTWTLTEDFALGMEMKKYGWHCRYVQEYLAIGEAPDQIRNCYQQRSRWCKGHFQIFFSKHSPILQTRLSWFMRIMYMSGVWSYVVGALATPLFIALPIVTVFFGVFPIVISQWAALGLTVYFVCTNAVLYYVRSLRHIEALWFSNVANALLWWTYVKAFWRAINSICGQKIQFKTTLKGASMLMNSSFRDLAVPGLTFFLLLVSLIIGIVKLAQSATIQTPLAISVLWCVYQMIPSALVLMYAYVSRGVMLQYACRLGIILSFFTGACAVGLMWGLYPPNYDFAQVTQMSNFYYAAQKVGTLPNNNPVAWRGNALLGETGPLGRDMTGGFLVGGAAGNLQLSMPTAFTVSMLSWGVLAFPEGYQQAGATQQALENIKWGADWIVKAIGVGTNGTSNTSSIVYQMGNYTTDQLVWDRPEDLNGAAYPYYTVDAAIGGSDLVGAMSGALASAALAWQDTDYGQYTTYMGMATTAYAFAKKFKGLYMESQPIMDCPTDYADGTVGTPISTCPSITLQLNGSAIPLYNSTTYYDKLLWAATWLYKATGDSDYLQDANDFYIMHLYSETNGPATLAADWSEYFWSANVLLATLTDGTSYHQQVQYFLRQWICSYGQRIVYTPMGRAWNYASPTLGGTANVAFLSLVYSKFVMEQDEYVQLAKRYVCWSRGQIRYMLGGAGQSLVVGFGVNPPSRVQNEAASCQPAPASCNKVQNELSPNPNPNVLYGALPAGGGFTDSYEDVRTLNSSQVQIEFNAGFQGAVAGLVQAPGAWEQCLQGYGVLTKDTTICTGAGSPP</sequence>
<dbReference type="GO" id="GO:0030245">
    <property type="term" value="P:cellulose catabolic process"/>
    <property type="evidence" value="ECO:0007669"/>
    <property type="project" value="UniProtKB-KW"/>
</dbReference>
<evidence type="ECO:0000256" key="6">
    <source>
        <dbReference type="ARBA" id="ARBA00012601"/>
    </source>
</evidence>
<feature type="domain" description="Glycoside hydrolase family 9" evidence="24">
    <location>
        <begin position="1336"/>
        <end position="1809"/>
    </location>
</feature>
<comment type="caution">
    <text evidence="27">The sequence shown here is derived from an EMBL/GenBank/DDBJ whole genome shotgun (WGS) entry which is preliminary data.</text>
</comment>
<proteinExistence type="inferred from homology"/>
<evidence type="ECO:0000256" key="20">
    <source>
        <dbReference type="ARBA" id="ARBA00023328"/>
    </source>
</evidence>
<dbReference type="Gene3D" id="3.90.550.10">
    <property type="entry name" value="Spore Coat Polysaccharide Biosynthesis Protein SpsA, Chain A"/>
    <property type="match status" value="1"/>
</dbReference>
<feature type="region of interest" description="Disordered" evidence="22">
    <location>
        <begin position="692"/>
        <end position="716"/>
    </location>
</feature>
<dbReference type="Gene3D" id="1.50.10.10">
    <property type="match status" value="1"/>
</dbReference>
<comment type="subcellular location">
    <subcellularLocation>
        <location evidence="3">Chromosome</location>
        <location evidence="3">Centromere</location>
    </subcellularLocation>
    <subcellularLocation>
        <location evidence="2">Membrane</location>
        <topology evidence="2">Multi-pass membrane protein</topology>
    </subcellularLocation>
</comment>
<feature type="transmembrane region" description="Helical" evidence="23">
    <location>
        <begin position="819"/>
        <end position="841"/>
    </location>
</feature>
<evidence type="ECO:0000259" key="24">
    <source>
        <dbReference type="Pfam" id="PF00759"/>
    </source>
</evidence>
<dbReference type="InterPro" id="IPR001701">
    <property type="entry name" value="Glyco_hydro_9"/>
</dbReference>
<dbReference type="GO" id="GO:0008810">
    <property type="term" value="F:cellulase activity"/>
    <property type="evidence" value="ECO:0007669"/>
    <property type="project" value="UniProtKB-EC"/>
</dbReference>
<feature type="transmembrane region" description="Helical" evidence="23">
    <location>
        <begin position="786"/>
        <end position="807"/>
    </location>
</feature>
<keyword evidence="17" id="KW-0119">Carbohydrate metabolism</keyword>
<evidence type="ECO:0000256" key="15">
    <source>
        <dbReference type="ARBA" id="ARBA00023054"/>
    </source>
</evidence>
<dbReference type="GO" id="GO:0016757">
    <property type="term" value="F:glycosyltransferase activity"/>
    <property type="evidence" value="ECO:0007669"/>
    <property type="project" value="UniProtKB-KW"/>
</dbReference>
<dbReference type="Pfam" id="PF03801">
    <property type="entry name" value="Ndc80_HEC"/>
    <property type="match status" value="1"/>
</dbReference>
<evidence type="ECO:0000256" key="2">
    <source>
        <dbReference type="ARBA" id="ARBA00004141"/>
    </source>
</evidence>
<dbReference type="InterPro" id="IPR008928">
    <property type="entry name" value="6-hairpin_glycosidase_sf"/>
</dbReference>
<feature type="transmembrane region" description="Helical" evidence="23">
    <location>
        <begin position="1310"/>
        <end position="1330"/>
    </location>
</feature>
<keyword evidence="16 23" id="KW-0472">Membrane</keyword>
<evidence type="ECO:0000256" key="16">
    <source>
        <dbReference type="ARBA" id="ARBA00023136"/>
    </source>
</evidence>
<evidence type="ECO:0000256" key="5">
    <source>
        <dbReference type="ARBA" id="ARBA00007072"/>
    </source>
</evidence>
<gene>
    <name evidence="27" type="ORF">WJX73_005221</name>
</gene>
<keyword evidence="15 21" id="KW-0175">Coiled coil</keyword>
<evidence type="ECO:0000256" key="17">
    <source>
        <dbReference type="ARBA" id="ARBA00023277"/>
    </source>
</evidence>
<dbReference type="GO" id="GO:0016020">
    <property type="term" value="C:membrane"/>
    <property type="evidence" value="ECO:0007669"/>
    <property type="project" value="UniProtKB-SubCell"/>
</dbReference>
<evidence type="ECO:0000256" key="19">
    <source>
        <dbReference type="ARBA" id="ARBA00023326"/>
    </source>
</evidence>
<feature type="domain" description="Kinetochore protein NDC80 loop region" evidence="26">
    <location>
        <begin position="373"/>
        <end position="576"/>
    </location>
</feature>
<evidence type="ECO:0000313" key="28">
    <source>
        <dbReference type="Proteomes" id="UP001465755"/>
    </source>
</evidence>
<keyword evidence="13 23" id="KW-1133">Transmembrane helix</keyword>
<dbReference type="Pfam" id="PF13641">
    <property type="entry name" value="Glyco_tranf_2_3"/>
    <property type="match status" value="1"/>
</dbReference>
<evidence type="ECO:0000256" key="4">
    <source>
        <dbReference type="ARBA" id="ARBA00007050"/>
    </source>
</evidence>
<feature type="transmembrane region" description="Helical" evidence="23">
    <location>
        <begin position="1244"/>
        <end position="1263"/>
    </location>
</feature>
<dbReference type="PANTHER" id="PTHR43867">
    <property type="entry name" value="CELLULOSE SYNTHASE CATALYTIC SUBUNIT A [UDP-FORMING]"/>
    <property type="match status" value="1"/>
</dbReference>
<dbReference type="EC" id="3.2.1.4" evidence="6"/>
<feature type="transmembrane region" description="Helical" evidence="23">
    <location>
        <begin position="1165"/>
        <end position="1185"/>
    </location>
</feature>
<keyword evidence="20" id="KW-0137">Centromere</keyword>
<dbReference type="InterPro" id="IPR029044">
    <property type="entry name" value="Nucleotide-diphossugar_trans"/>
</dbReference>
<keyword evidence="11 23" id="KW-0812">Transmembrane</keyword>
<dbReference type="GO" id="GO:0051301">
    <property type="term" value="P:cell division"/>
    <property type="evidence" value="ECO:0007669"/>
    <property type="project" value="UniProtKB-KW"/>
</dbReference>
<accession>A0AAW1P9W3</accession>